<evidence type="ECO:0000256" key="13">
    <source>
        <dbReference type="ARBA" id="ARBA00047767"/>
    </source>
</evidence>
<dbReference type="NCBIfam" id="TIGR02075">
    <property type="entry name" value="pyrH_bact"/>
    <property type="match status" value="1"/>
</dbReference>
<name>A0A382GLF4_9ZZZZ</name>
<keyword evidence="9" id="KW-0418">Kinase</keyword>
<keyword evidence="7" id="KW-0808">Transferase</keyword>
<dbReference type="FunFam" id="3.40.1160.10:FF:000001">
    <property type="entry name" value="Uridylate kinase"/>
    <property type="match status" value="1"/>
</dbReference>
<organism evidence="15">
    <name type="scientific">marine metagenome</name>
    <dbReference type="NCBI Taxonomy" id="408172"/>
    <lineage>
        <taxon>unclassified sequences</taxon>
        <taxon>metagenomes</taxon>
        <taxon>ecological metagenomes</taxon>
    </lineage>
</organism>
<dbReference type="Pfam" id="PF00696">
    <property type="entry name" value="AA_kinase"/>
    <property type="match status" value="1"/>
</dbReference>
<dbReference type="GO" id="GO:0005524">
    <property type="term" value="F:ATP binding"/>
    <property type="evidence" value="ECO:0007669"/>
    <property type="project" value="UniProtKB-KW"/>
</dbReference>
<evidence type="ECO:0000256" key="2">
    <source>
        <dbReference type="ARBA" id="ARBA00004791"/>
    </source>
</evidence>
<gene>
    <name evidence="15" type="ORF">METZ01_LOCUS228840</name>
</gene>
<keyword evidence="11" id="KW-0665">Pyrimidine biosynthesis</keyword>
<dbReference type="InterPro" id="IPR011817">
    <property type="entry name" value="Uridylate_kinase"/>
</dbReference>
<reference evidence="15" key="1">
    <citation type="submission" date="2018-05" db="EMBL/GenBank/DDBJ databases">
        <authorList>
            <person name="Lanie J.A."/>
            <person name="Ng W.-L."/>
            <person name="Kazmierczak K.M."/>
            <person name="Andrzejewski T.M."/>
            <person name="Davidsen T.M."/>
            <person name="Wayne K.J."/>
            <person name="Tettelin H."/>
            <person name="Glass J.I."/>
            <person name="Rusch D."/>
            <person name="Podicherti R."/>
            <person name="Tsui H.-C.T."/>
            <person name="Winkler M.E."/>
        </authorList>
    </citation>
    <scope>NUCLEOTIDE SEQUENCE</scope>
</reference>
<dbReference type="CDD" id="cd04254">
    <property type="entry name" value="AAK_UMPK-PyrH-Ec"/>
    <property type="match status" value="1"/>
</dbReference>
<evidence type="ECO:0000256" key="3">
    <source>
        <dbReference type="ARBA" id="ARBA00007614"/>
    </source>
</evidence>
<dbReference type="PANTHER" id="PTHR42833">
    <property type="entry name" value="URIDYLATE KINASE"/>
    <property type="match status" value="1"/>
</dbReference>
<accession>A0A382GLF4</accession>
<evidence type="ECO:0000256" key="7">
    <source>
        <dbReference type="ARBA" id="ARBA00022679"/>
    </source>
</evidence>
<comment type="catalytic activity">
    <reaction evidence="13">
        <text>UMP + ATP = UDP + ADP</text>
        <dbReference type="Rhea" id="RHEA:24400"/>
        <dbReference type="ChEBI" id="CHEBI:30616"/>
        <dbReference type="ChEBI" id="CHEBI:57865"/>
        <dbReference type="ChEBI" id="CHEBI:58223"/>
        <dbReference type="ChEBI" id="CHEBI:456216"/>
        <dbReference type="EC" id="2.7.4.22"/>
    </reaction>
</comment>
<dbReference type="InterPro" id="IPR015963">
    <property type="entry name" value="Uridylate_kinase_bac"/>
</dbReference>
<dbReference type="GO" id="GO:0033862">
    <property type="term" value="F:UMP kinase activity"/>
    <property type="evidence" value="ECO:0007669"/>
    <property type="project" value="UniProtKB-EC"/>
</dbReference>
<dbReference type="PANTHER" id="PTHR42833:SF4">
    <property type="entry name" value="URIDYLATE KINASE PUMPKIN, CHLOROPLASTIC"/>
    <property type="match status" value="1"/>
</dbReference>
<evidence type="ECO:0000256" key="11">
    <source>
        <dbReference type="ARBA" id="ARBA00022975"/>
    </source>
</evidence>
<keyword evidence="10" id="KW-0067">ATP-binding</keyword>
<dbReference type="PIRSF" id="PIRSF005650">
    <property type="entry name" value="Uridylate_kin"/>
    <property type="match status" value="1"/>
</dbReference>
<dbReference type="GO" id="GO:0005737">
    <property type="term" value="C:cytoplasm"/>
    <property type="evidence" value="ECO:0007669"/>
    <property type="project" value="UniProtKB-SubCell"/>
</dbReference>
<evidence type="ECO:0000256" key="10">
    <source>
        <dbReference type="ARBA" id="ARBA00022840"/>
    </source>
</evidence>
<feature type="domain" description="Aspartate/glutamate/uridylate kinase" evidence="14">
    <location>
        <begin position="24"/>
        <end position="233"/>
    </location>
</feature>
<dbReference type="InterPro" id="IPR001048">
    <property type="entry name" value="Asp/Glu/Uridylate_kinase"/>
</dbReference>
<dbReference type="HAMAP" id="MF_01220_B">
    <property type="entry name" value="PyrH_B"/>
    <property type="match status" value="1"/>
</dbReference>
<keyword evidence="6" id="KW-0963">Cytoplasm</keyword>
<evidence type="ECO:0000256" key="6">
    <source>
        <dbReference type="ARBA" id="ARBA00022490"/>
    </source>
</evidence>
<dbReference type="AlphaFoldDB" id="A0A382GLF4"/>
<dbReference type="EMBL" id="UINC01056218">
    <property type="protein sequence ID" value="SVB75986.1"/>
    <property type="molecule type" value="Genomic_DNA"/>
</dbReference>
<evidence type="ECO:0000256" key="4">
    <source>
        <dbReference type="ARBA" id="ARBA00012899"/>
    </source>
</evidence>
<dbReference type="SUPFAM" id="SSF53633">
    <property type="entry name" value="Carbamate kinase-like"/>
    <property type="match status" value="1"/>
</dbReference>
<dbReference type="UniPathway" id="UPA00159">
    <property type="reaction ID" value="UER00275"/>
</dbReference>
<sequence length="255" mass="27825">MTREPFAGKPSPVTKTAKPKPKYKRILLKLSGEALGGDQGFGICPETVANMARQIAELRELGVQVVIVVGGGNIFRGLEGADHGIDRATGDYMGMLATIINSLALQNSLEHHDVETRVQTAIEMSEVAEPFIRRRAVRHLEKGRVVIFGGGTGNPYFSTDTAAALRANEIGAEVILKATNVDGIYDKDPEKNSTAKRFRKISYLDCLQKQLRVMDSTAFSLCLDNSMPIIVFDLFKPHNIRNVVLGNKIGTLVSS</sequence>
<proteinExistence type="inferred from homology"/>
<evidence type="ECO:0000256" key="1">
    <source>
        <dbReference type="ARBA" id="ARBA00004496"/>
    </source>
</evidence>
<comment type="similarity">
    <text evidence="3">Belongs to the UMP kinase family.</text>
</comment>
<dbReference type="EC" id="2.7.4.22" evidence="4"/>
<dbReference type="InterPro" id="IPR036393">
    <property type="entry name" value="AceGlu_kinase-like_sf"/>
</dbReference>
<evidence type="ECO:0000313" key="15">
    <source>
        <dbReference type="EMBL" id="SVB75986.1"/>
    </source>
</evidence>
<dbReference type="Gene3D" id="3.40.1160.10">
    <property type="entry name" value="Acetylglutamate kinase-like"/>
    <property type="match status" value="1"/>
</dbReference>
<evidence type="ECO:0000256" key="12">
    <source>
        <dbReference type="ARBA" id="ARBA00032092"/>
    </source>
</evidence>
<evidence type="ECO:0000256" key="5">
    <source>
        <dbReference type="ARBA" id="ARBA00016403"/>
    </source>
</evidence>
<dbReference type="GO" id="GO:0006225">
    <property type="term" value="P:UDP biosynthetic process"/>
    <property type="evidence" value="ECO:0007669"/>
    <property type="project" value="TreeGrafter"/>
</dbReference>
<evidence type="ECO:0000259" key="14">
    <source>
        <dbReference type="Pfam" id="PF00696"/>
    </source>
</evidence>
<comment type="subcellular location">
    <subcellularLocation>
        <location evidence="1">Cytoplasm</location>
    </subcellularLocation>
</comment>
<keyword evidence="8" id="KW-0547">Nucleotide-binding</keyword>
<comment type="pathway">
    <text evidence="2">Pyrimidine metabolism; CTP biosynthesis via de novo pathway; UDP from UMP (UMPK route): step 1/1.</text>
</comment>
<evidence type="ECO:0000256" key="8">
    <source>
        <dbReference type="ARBA" id="ARBA00022741"/>
    </source>
</evidence>
<protein>
    <recommendedName>
        <fullName evidence="5">Uridylate kinase</fullName>
        <ecNumber evidence="4">2.7.4.22</ecNumber>
    </recommendedName>
    <alternativeName>
        <fullName evidence="12">Uridine monophosphate kinase</fullName>
    </alternativeName>
</protein>
<evidence type="ECO:0000256" key="9">
    <source>
        <dbReference type="ARBA" id="ARBA00022777"/>
    </source>
</evidence>
<dbReference type="GO" id="GO:0044210">
    <property type="term" value="P:'de novo' CTP biosynthetic process"/>
    <property type="evidence" value="ECO:0007669"/>
    <property type="project" value="UniProtKB-UniPathway"/>
</dbReference>